<dbReference type="EMBL" id="LAYJ01000033">
    <property type="protein sequence ID" value="KKI52192.1"/>
    <property type="molecule type" value="Genomic_DNA"/>
</dbReference>
<dbReference type="InterPro" id="IPR019734">
    <property type="entry name" value="TPR_rpt"/>
</dbReference>
<accession>A0A0M2NP62</accession>
<dbReference type="AlphaFoldDB" id="A0A0M2NP62"/>
<dbReference type="OrthoDB" id="305319at2"/>
<dbReference type="InterPro" id="IPR011990">
    <property type="entry name" value="TPR-like_helical_dom_sf"/>
</dbReference>
<evidence type="ECO:0000313" key="5">
    <source>
        <dbReference type="Proteomes" id="UP000034076"/>
    </source>
</evidence>
<dbReference type="Proteomes" id="UP000034076">
    <property type="component" value="Unassembled WGS sequence"/>
</dbReference>
<protein>
    <submittedName>
        <fullName evidence="4">TPR repeat</fullName>
    </submittedName>
</protein>
<dbReference type="Pfam" id="PF13181">
    <property type="entry name" value="TPR_8"/>
    <property type="match status" value="1"/>
</dbReference>
<evidence type="ECO:0000313" key="4">
    <source>
        <dbReference type="EMBL" id="KKI52192.1"/>
    </source>
</evidence>
<keyword evidence="5" id="KW-1185">Reference proteome</keyword>
<dbReference type="RefSeq" id="WP_046442212.1">
    <property type="nucleotide sequence ID" value="NZ_LAYJ01000033.1"/>
</dbReference>
<keyword evidence="2 3" id="KW-0802">TPR repeat</keyword>
<reference evidence="4 5" key="1">
    <citation type="submission" date="2015-04" db="EMBL/GenBank/DDBJ databases">
        <title>Draft genome sequence of bacteremic isolate Catabacter hongkongensis type strain HKU16T.</title>
        <authorList>
            <person name="Lau S.K."/>
            <person name="Teng J.L."/>
            <person name="Huang Y."/>
            <person name="Curreem S.O."/>
            <person name="Tsui S.K."/>
            <person name="Woo P.C."/>
        </authorList>
    </citation>
    <scope>NUCLEOTIDE SEQUENCE [LARGE SCALE GENOMIC DNA]</scope>
    <source>
        <strain evidence="4 5">HKU16</strain>
    </source>
</reference>
<dbReference type="STRING" id="270498.CHK_0300"/>
<sequence length="308" mass="35172">MLKDFYKELDELYVQGDQEKVERFLLQNASATCPCCGKFNETYLACMSELGAFYRGASKYEASIEAFMAAENMIVTYLGENTPEYATNTNNMAGTYRLKGDYEKARKFFMKAKTIYEGTIGKQNYEYASVLNNVSLLFQSTKEYDKAIDYLQQAIEAMKEIPDAVEELATGYSNLATLLLQKGEPDEARSAIDESLRLMPEDSFHYPAVLNTIAALEYSAGNYNEALKYYLQTLEKVQAFFQKNVEYAITCENIKKVYETIGEYEKAMSYMREAHDVYLKIYGEGHEVVRRAAEEMNVLGKKTGQKEK</sequence>
<dbReference type="Gene3D" id="1.25.40.10">
    <property type="entry name" value="Tetratricopeptide repeat domain"/>
    <property type="match status" value="3"/>
</dbReference>
<dbReference type="SMART" id="SM00028">
    <property type="entry name" value="TPR"/>
    <property type="match status" value="5"/>
</dbReference>
<feature type="repeat" description="TPR" evidence="3">
    <location>
        <begin position="128"/>
        <end position="161"/>
    </location>
</feature>
<evidence type="ECO:0000256" key="2">
    <source>
        <dbReference type="ARBA" id="ARBA00022803"/>
    </source>
</evidence>
<dbReference type="Pfam" id="PF13424">
    <property type="entry name" value="TPR_12"/>
    <property type="match status" value="2"/>
</dbReference>
<organism evidence="4 5">
    <name type="scientific">Christensenella hongkongensis</name>
    <dbReference type="NCBI Taxonomy" id="270498"/>
    <lineage>
        <taxon>Bacteria</taxon>
        <taxon>Bacillati</taxon>
        <taxon>Bacillota</taxon>
        <taxon>Clostridia</taxon>
        <taxon>Christensenellales</taxon>
        <taxon>Christensenellaceae</taxon>
        <taxon>Christensenella</taxon>
    </lineage>
</organism>
<name>A0A0M2NP62_9FIRM</name>
<dbReference type="PANTHER" id="PTHR45641:SF19">
    <property type="entry name" value="NEPHROCYSTIN-3"/>
    <property type="match status" value="1"/>
</dbReference>
<keyword evidence="1" id="KW-0677">Repeat</keyword>
<proteinExistence type="predicted"/>
<dbReference type="PROSITE" id="PS50005">
    <property type="entry name" value="TPR"/>
    <property type="match status" value="2"/>
</dbReference>
<dbReference type="SUPFAM" id="SSF48452">
    <property type="entry name" value="TPR-like"/>
    <property type="match status" value="2"/>
</dbReference>
<comment type="caution">
    <text evidence="4">The sequence shown here is derived from an EMBL/GenBank/DDBJ whole genome shotgun (WGS) entry which is preliminary data.</text>
</comment>
<evidence type="ECO:0000256" key="1">
    <source>
        <dbReference type="ARBA" id="ARBA00022737"/>
    </source>
</evidence>
<dbReference type="PANTHER" id="PTHR45641">
    <property type="entry name" value="TETRATRICOPEPTIDE REPEAT PROTEIN (AFU_ORTHOLOGUE AFUA_6G03870)"/>
    <property type="match status" value="1"/>
</dbReference>
<evidence type="ECO:0000256" key="3">
    <source>
        <dbReference type="PROSITE-ProRule" id="PRU00339"/>
    </source>
</evidence>
<feature type="repeat" description="TPR" evidence="3">
    <location>
        <begin position="169"/>
        <end position="202"/>
    </location>
</feature>
<gene>
    <name evidence="4" type="ORF">CHK_0300</name>
</gene>